<dbReference type="Gene3D" id="3.10.129.10">
    <property type="entry name" value="Hotdog Thioesterase"/>
    <property type="match status" value="1"/>
</dbReference>
<evidence type="ECO:0000313" key="4">
    <source>
        <dbReference type="EMBL" id="SER86418.1"/>
    </source>
</evidence>
<dbReference type="InterPro" id="IPR006683">
    <property type="entry name" value="Thioestr_dom"/>
</dbReference>
<keyword evidence="5" id="KW-1185">Reference proteome</keyword>
<dbReference type="Pfam" id="PF03061">
    <property type="entry name" value="4HBT"/>
    <property type="match status" value="1"/>
</dbReference>
<accession>A0A1H9SNG7</accession>
<dbReference type="PANTHER" id="PTHR43240:SF5">
    <property type="entry name" value="1,4-DIHYDROXY-2-NAPHTHOYL-COA THIOESTERASE 1"/>
    <property type="match status" value="1"/>
</dbReference>
<dbReference type="CDD" id="cd03443">
    <property type="entry name" value="PaaI_thioesterase"/>
    <property type="match status" value="1"/>
</dbReference>
<comment type="similarity">
    <text evidence="1">Belongs to the thioesterase PaaI family.</text>
</comment>
<keyword evidence="2" id="KW-0378">Hydrolase</keyword>
<proteinExistence type="inferred from homology"/>
<dbReference type="STRING" id="64702.SAMN05443377_11443"/>
<dbReference type="SUPFAM" id="SSF54637">
    <property type="entry name" value="Thioesterase/thiol ester dehydrase-isomerase"/>
    <property type="match status" value="1"/>
</dbReference>
<dbReference type="RefSeq" id="WP_218139273.1">
    <property type="nucleotide sequence ID" value="NZ_FOGZ01000014.1"/>
</dbReference>
<evidence type="ECO:0000313" key="5">
    <source>
        <dbReference type="Proteomes" id="UP000198815"/>
    </source>
</evidence>
<sequence>MSTLEPLDAMTDPTPLMRFMGIEIGEVSPQRAEASMSVAPNTQPFGRLAGGATILLCEETASRAASLHARSLGKIALGLEVNTTHHCGATAGRVTALAEAIHLGRTIATYNVTVSGEDAHLVSTSRVTCILVDAPRGLHPERG</sequence>
<dbReference type="GO" id="GO:0005829">
    <property type="term" value="C:cytosol"/>
    <property type="evidence" value="ECO:0007669"/>
    <property type="project" value="TreeGrafter"/>
</dbReference>
<dbReference type="PANTHER" id="PTHR43240">
    <property type="entry name" value="1,4-DIHYDROXY-2-NAPHTHOYL-COA THIOESTERASE 1"/>
    <property type="match status" value="1"/>
</dbReference>
<evidence type="ECO:0000259" key="3">
    <source>
        <dbReference type="Pfam" id="PF03061"/>
    </source>
</evidence>
<feature type="domain" description="Thioesterase" evidence="3">
    <location>
        <begin position="45"/>
        <end position="121"/>
    </location>
</feature>
<evidence type="ECO:0000256" key="1">
    <source>
        <dbReference type="ARBA" id="ARBA00008324"/>
    </source>
</evidence>
<dbReference type="InterPro" id="IPR029069">
    <property type="entry name" value="HotDog_dom_sf"/>
</dbReference>
<evidence type="ECO:0000256" key="2">
    <source>
        <dbReference type="ARBA" id="ARBA00022801"/>
    </source>
</evidence>
<reference evidence="4 5" key="1">
    <citation type="submission" date="2016-10" db="EMBL/GenBank/DDBJ databases">
        <authorList>
            <person name="de Groot N.N."/>
        </authorList>
    </citation>
    <scope>NUCLEOTIDE SEQUENCE [LARGE SCALE GENOMIC DNA]</scope>
    <source>
        <strain evidence="4 5">DSM 16859</strain>
    </source>
</reference>
<organism evidence="4 5">
    <name type="scientific">Propionibacterium cyclohexanicum</name>
    <dbReference type="NCBI Taxonomy" id="64702"/>
    <lineage>
        <taxon>Bacteria</taxon>
        <taxon>Bacillati</taxon>
        <taxon>Actinomycetota</taxon>
        <taxon>Actinomycetes</taxon>
        <taxon>Propionibacteriales</taxon>
        <taxon>Propionibacteriaceae</taxon>
        <taxon>Propionibacterium</taxon>
    </lineage>
</organism>
<dbReference type="GO" id="GO:0061522">
    <property type="term" value="F:1,4-dihydroxy-2-naphthoyl-CoA thioesterase activity"/>
    <property type="evidence" value="ECO:0007669"/>
    <property type="project" value="TreeGrafter"/>
</dbReference>
<dbReference type="EMBL" id="FOGZ01000014">
    <property type="protein sequence ID" value="SER86418.1"/>
    <property type="molecule type" value="Genomic_DNA"/>
</dbReference>
<dbReference type="InterPro" id="IPR003736">
    <property type="entry name" value="PAAI_dom"/>
</dbReference>
<protein>
    <submittedName>
        <fullName evidence="4">Uncharacterized domain 1-containing protein</fullName>
    </submittedName>
</protein>
<dbReference type="Proteomes" id="UP000198815">
    <property type="component" value="Unassembled WGS sequence"/>
</dbReference>
<name>A0A1H9SNG7_9ACTN</name>
<gene>
    <name evidence="4" type="ORF">SAMN05443377_11443</name>
</gene>
<dbReference type="AlphaFoldDB" id="A0A1H9SNG7"/>
<dbReference type="NCBIfam" id="TIGR00369">
    <property type="entry name" value="unchar_dom_1"/>
    <property type="match status" value="1"/>
</dbReference>